<organism evidence="1 2">
    <name type="scientific">Lentithecium fluviatile CBS 122367</name>
    <dbReference type="NCBI Taxonomy" id="1168545"/>
    <lineage>
        <taxon>Eukaryota</taxon>
        <taxon>Fungi</taxon>
        <taxon>Dikarya</taxon>
        <taxon>Ascomycota</taxon>
        <taxon>Pezizomycotina</taxon>
        <taxon>Dothideomycetes</taxon>
        <taxon>Pleosporomycetidae</taxon>
        <taxon>Pleosporales</taxon>
        <taxon>Massarineae</taxon>
        <taxon>Lentitheciaceae</taxon>
        <taxon>Lentithecium</taxon>
    </lineage>
</organism>
<protein>
    <submittedName>
        <fullName evidence="1">Uncharacterized protein</fullName>
    </submittedName>
</protein>
<gene>
    <name evidence="1" type="ORF">K458DRAFT_434584</name>
</gene>
<dbReference type="EMBL" id="MU005598">
    <property type="protein sequence ID" value="KAF2680203.1"/>
    <property type="molecule type" value="Genomic_DNA"/>
</dbReference>
<proteinExistence type="predicted"/>
<evidence type="ECO:0000313" key="1">
    <source>
        <dbReference type="EMBL" id="KAF2680203.1"/>
    </source>
</evidence>
<sequence>MPELSPNRANYKSDTSVPISKPAWPSPECTIIRHGETPPWRLPEDNTHLAFVKASALLRETMRNTKPMNLFDLALVRPSFAVAANGTTSSLMHGDLSKNWRISALIGACSTWVSTQYASLFGPRNAVGNTAPPVGLPLARRCPTSSLIPNNWTDPHRRRRPQLVFAISVADSIVAVRFIRTPTAEANVEW</sequence>
<accession>A0A6G1IQF3</accession>
<keyword evidence="2" id="KW-1185">Reference proteome</keyword>
<reference evidence="1" key="1">
    <citation type="journal article" date="2020" name="Stud. Mycol.">
        <title>101 Dothideomycetes genomes: a test case for predicting lifestyles and emergence of pathogens.</title>
        <authorList>
            <person name="Haridas S."/>
            <person name="Albert R."/>
            <person name="Binder M."/>
            <person name="Bloem J."/>
            <person name="Labutti K."/>
            <person name="Salamov A."/>
            <person name="Andreopoulos B."/>
            <person name="Baker S."/>
            <person name="Barry K."/>
            <person name="Bills G."/>
            <person name="Bluhm B."/>
            <person name="Cannon C."/>
            <person name="Castanera R."/>
            <person name="Culley D."/>
            <person name="Daum C."/>
            <person name="Ezra D."/>
            <person name="Gonzalez J."/>
            <person name="Henrissat B."/>
            <person name="Kuo A."/>
            <person name="Liang C."/>
            <person name="Lipzen A."/>
            <person name="Lutzoni F."/>
            <person name="Magnuson J."/>
            <person name="Mondo S."/>
            <person name="Nolan M."/>
            <person name="Ohm R."/>
            <person name="Pangilinan J."/>
            <person name="Park H.-J."/>
            <person name="Ramirez L."/>
            <person name="Alfaro M."/>
            <person name="Sun H."/>
            <person name="Tritt A."/>
            <person name="Yoshinaga Y."/>
            <person name="Zwiers L.-H."/>
            <person name="Turgeon B."/>
            <person name="Goodwin S."/>
            <person name="Spatafora J."/>
            <person name="Crous P."/>
            <person name="Grigoriev I."/>
        </authorList>
    </citation>
    <scope>NUCLEOTIDE SEQUENCE</scope>
    <source>
        <strain evidence="1">CBS 122367</strain>
    </source>
</reference>
<dbReference type="AlphaFoldDB" id="A0A6G1IQF3"/>
<dbReference type="Proteomes" id="UP000799291">
    <property type="component" value="Unassembled WGS sequence"/>
</dbReference>
<name>A0A6G1IQF3_9PLEO</name>
<evidence type="ECO:0000313" key="2">
    <source>
        <dbReference type="Proteomes" id="UP000799291"/>
    </source>
</evidence>